<gene>
    <name evidence="7" type="ORF">FHU41_002554</name>
</gene>
<evidence type="ECO:0000256" key="3">
    <source>
        <dbReference type="ARBA" id="ARBA00008770"/>
    </source>
</evidence>
<dbReference type="GO" id="GO:0004805">
    <property type="term" value="F:trehalose-phosphatase activity"/>
    <property type="evidence" value="ECO:0007669"/>
    <property type="project" value="UniProtKB-EC"/>
</dbReference>
<comment type="pathway">
    <text evidence="2 6">Glycan biosynthesis; trehalose biosynthesis.</text>
</comment>
<comment type="function">
    <text evidence="5 6">Removes the phosphate from trehalose 6-phosphate to produce free trehalose.</text>
</comment>
<dbReference type="SUPFAM" id="SSF56784">
    <property type="entry name" value="HAD-like"/>
    <property type="match status" value="1"/>
</dbReference>
<reference evidence="7 8" key="1">
    <citation type="submission" date="2020-07" db="EMBL/GenBank/DDBJ databases">
        <title>Sequencing the genomes of 1000 actinobacteria strains.</title>
        <authorList>
            <person name="Klenk H.-P."/>
        </authorList>
    </citation>
    <scope>NUCLEOTIDE SEQUENCE [LARGE SCALE GENOMIC DNA]</scope>
    <source>
        <strain evidence="7 8">DSM 102047</strain>
    </source>
</reference>
<sequence length="261" mass="27295">MISAELAHALNTLCRTERLLIALDFDGTLSPLVPRAEDARPLPASAAAFAELAELPDTITALISGRALDSLRSVASPPASTLLIGSHGAETWFGPGQAPLQLEPAQQELLGQGVELIQKVASEHQGTTVELKPAGVVLHTRQASPDVAEQAVSAAKAALSELGAHLQEGKRVLELSVLQVDKGQGLDLLRSISRPTAVLFAGDDTTDEDGFRALSGADVGIKVGDGPTAAAYRIGSVRDTPELLKTILRLRRTANNSAPVM</sequence>
<dbReference type="InterPro" id="IPR003337">
    <property type="entry name" value="Trehalose_PPase"/>
</dbReference>
<dbReference type="PANTHER" id="PTHR43768:SF3">
    <property type="entry name" value="TREHALOSE 6-PHOSPHATE PHOSPHATASE"/>
    <property type="match status" value="1"/>
</dbReference>
<dbReference type="InterPro" id="IPR036412">
    <property type="entry name" value="HAD-like_sf"/>
</dbReference>
<dbReference type="GO" id="GO:0046872">
    <property type="term" value="F:metal ion binding"/>
    <property type="evidence" value="ECO:0007669"/>
    <property type="project" value="UniProtKB-KW"/>
</dbReference>
<keyword evidence="4 6" id="KW-0378">Hydrolase</keyword>
<dbReference type="UniPathway" id="UPA00299"/>
<dbReference type="EC" id="3.1.3.12" evidence="6"/>
<dbReference type="InterPro" id="IPR006379">
    <property type="entry name" value="HAD-SF_hydro_IIB"/>
</dbReference>
<evidence type="ECO:0000313" key="8">
    <source>
        <dbReference type="Proteomes" id="UP000521748"/>
    </source>
</evidence>
<dbReference type="GO" id="GO:0005992">
    <property type="term" value="P:trehalose biosynthetic process"/>
    <property type="evidence" value="ECO:0007669"/>
    <property type="project" value="UniProtKB-UniPathway"/>
</dbReference>
<dbReference type="Pfam" id="PF02358">
    <property type="entry name" value="Trehalose_PPase"/>
    <property type="match status" value="1"/>
</dbReference>
<comment type="catalytic activity">
    <reaction evidence="1 6">
        <text>alpha,alpha-trehalose 6-phosphate + H2O = alpha,alpha-trehalose + phosphate</text>
        <dbReference type="Rhea" id="RHEA:23420"/>
        <dbReference type="ChEBI" id="CHEBI:15377"/>
        <dbReference type="ChEBI" id="CHEBI:16551"/>
        <dbReference type="ChEBI" id="CHEBI:43474"/>
        <dbReference type="ChEBI" id="CHEBI:58429"/>
        <dbReference type="EC" id="3.1.3.12"/>
    </reaction>
</comment>
<name>A0A7Y9S7V7_9MICC</name>
<keyword evidence="8" id="KW-1185">Reference proteome</keyword>
<comment type="cofactor">
    <cofactor evidence="6">
        <name>Mg(2+)</name>
        <dbReference type="ChEBI" id="CHEBI:18420"/>
    </cofactor>
</comment>
<dbReference type="Gene3D" id="3.30.70.1020">
    <property type="entry name" value="Trehalose-6-phosphate phosphatase related protein, domain 2"/>
    <property type="match status" value="1"/>
</dbReference>
<dbReference type="InterPro" id="IPR023214">
    <property type="entry name" value="HAD_sf"/>
</dbReference>
<accession>A0A7Y9S7V7</accession>
<dbReference type="RefSeq" id="WP_179389973.1">
    <property type="nucleotide sequence ID" value="NZ_JACBYQ010000002.1"/>
</dbReference>
<keyword evidence="6" id="KW-0479">Metal-binding</keyword>
<dbReference type="AlphaFoldDB" id="A0A7Y9S7V7"/>
<protein>
    <recommendedName>
        <fullName evidence="6">Trehalose 6-phosphate phosphatase</fullName>
        <ecNumber evidence="6">3.1.3.12</ecNumber>
    </recommendedName>
</protein>
<keyword evidence="6" id="KW-0460">Magnesium</keyword>
<evidence type="ECO:0000313" key="7">
    <source>
        <dbReference type="EMBL" id="NYE96304.1"/>
    </source>
</evidence>
<dbReference type="NCBIfam" id="TIGR01484">
    <property type="entry name" value="HAD-SF-IIB"/>
    <property type="match status" value="1"/>
</dbReference>
<dbReference type="EMBL" id="JACBYQ010000002">
    <property type="protein sequence ID" value="NYE96304.1"/>
    <property type="molecule type" value="Genomic_DNA"/>
</dbReference>
<comment type="caution">
    <text evidence="7">The sequence shown here is derived from an EMBL/GenBank/DDBJ whole genome shotgun (WGS) entry which is preliminary data.</text>
</comment>
<evidence type="ECO:0000256" key="6">
    <source>
        <dbReference type="RuleBase" id="RU361117"/>
    </source>
</evidence>
<dbReference type="Proteomes" id="UP000521748">
    <property type="component" value="Unassembled WGS sequence"/>
</dbReference>
<evidence type="ECO:0000256" key="1">
    <source>
        <dbReference type="ARBA" id="ARBA00000500"/>
    </source>
</evidence>
<evidence type="ECO:0000256" key="2">
    <source>
        <dbReference type="ARBA" id="ARBA00005199"/>
    </source>
</evidence>
<comment type="similarity">
    <text evidence="3 6">Belongs to the trehalose phosphatase family.</text>
</comment>
<dbReference type="InterPro" id="IPR044651">
    <property type="entry name" value="OTSB-like"/>
</dbReference>
<dbReference type="Gene3D" id="3.40.50.1000">
    <property type="entry name" value="HAD superfamily/HAD-like"/>
    <property type="match status" value="1"/>
</dbReference>
<proteinExistence type="inferred from homology"/>
<organism evidence="7 8">
    <name type="scientific">Psychromicrobium silvestre</name>
    <dbReference type="NCBI Taxonomy" id="1645614"/>
    <lineage>
        <taxon>Bacteria</taxon>
        <taxon>Bacillati</taxon>
        <taxon>Actinomycetota</taxon>
        <taxon>Actinomycetes</taxon>
        <taxon>Micrococcales</taxon>
        <taxon>Micrococcaceae</taxon>
        <taxon>Psychromicrobium</taxon>
    </lineage>
</organism>
<evidence type="ECO:0000256" key="4">
    <source>
        <dbReference type="ARBA" id="ARBA00022801"/>
    </source>
</evidence>
<dbReference type="NCBIfam" id="TIGR00685">
    <property type="entry name" value="T6PP"/>
    <property type="match status" value="1"/>
</dbReference>
<dbReference type="PANTHER" id="PTHR43768">
    <property type="entry name" value="TREHALOSE 6-PHOSPHATE PHOSPHATASE"/>
    <property type="match status" value="1"/>
</dbReference>
<evidence type="ECO:0000256" key="5">
    <source>
        <dbReference type="ARBA" id="ARBA00024179"/>
    </source>
</evidence>